<evidence type="ECO:0000256" key="6">
    <source>
        <dbReference type="SAM" id="MobiDB-lite"/>
    </source>
</evidence>
<keyword evidence="1" id="KW-0808">Transferase</keyword>
<evidence type="ECO:0000256" key="4">
    <source>
        <dbReference type="ARBA" id="ARBA00022840"/>
    </source>
</evidence>
<dbReference type="RefSeq" id="WP_200393795.1">
    <property type="nucleotide sequence ID" value="NZ_CP066831.1"/>
</dbReference>
<dbReference type="Gene3D" id="2.40.10.480">
    <property type="match status" value="1"/>
</dbReference>
<protein>
    <submittedName>
        <fullName evidence="8">Serine/threonine protein kinase</fullName>
    </submittedName>
</protein>
<organism evidence="8 9">
    <name type="scientific">Streptomyces liliifuscus</name>
    <dbReference type="NCBI Taxonomy" id="2797636"/>
    <lineage>
        <taxon>Bacteria</taxon>
        <taxon>Bacillati</taxon>
        <taxon>Actinomycetota</taxon>
        <taxon>Actinomycetes</taxon>
        <taxon>Kitasatosporales</taxon>
        <taxon>Streptomycetaceae</taxon>
        <taxon>Streptomyces</taxon>
    </lineage>
</organism>
<dbReference type="CDD" id="cd14014">
    <property type="entry name" value="STKc_PknB_like"/>
    <property type="match status" value="1"/>
</dbReference>
<dbReference type="PROSITE" id="PS50011">
    <property type="entry name" value="PROTEIN_KINASE_DOM"/>
    <property type="match status" value="1"/>
</dbReference>
<sequence length="747" mass="78188">MTTALLPEDPRQLGRHHLIARLGAGGMGQVYLARSPGGRLTAIKTIHEHLAEDPHYRERFRREATAARRVTGAYTAPVLDADPDARLPWLATAFLPGVTLRRAVAATGPLPLPAVRALAAALAEALRDIHAAGLVHRDLKPSNILLTRDGPRVIDFGIARAQDDRALTETGGMIGTPGYMSPEQILDGPAVTSATDIFALGAVLAFAATGRDAFGAASVPALLYRIVHEEPELDDVPVESGLKDLIDACLDKSPGNRPDAAAILHRTVTSARSAWWRDEPLRSLLADAESTPHPDPEPPPAPTVSLPSPAPSPSPYPSRRGELSRRAVVAVGGAGLAGLFGYAVAQGGGNAQDEDPDAWKVTGGTAASGAIRWRLSAGAGRVDALLATSAGLVLHGLEGTVASSGATQLRTASTGRRRWVSETSDDVPDDWGVTDDGLLLAGGILTPTTISTGKILSKAATPDPTQQWYALAGTVMVIRDVNVLRAVSLTSGTELWRREERSEWRRPAVVGDALLLTDEFARPTCVGAREGEELWAYGELGKDDTVTAVGALPPDRFALLTEKGMLHIVDARSGDRVTARALKTGIARGATALARAGDAGLLLTGSTLHGFGLDDARLNWSTPALGLDACWPRRPGGVHVPVVAGGLLLHWKDGRTLAALDPRTGRSRGRAKQFEGNGPAQCPPAVAPDGTAVYAAAGRACAALRTTAKGLTETHTRTAPAPVTALAADTRGWYACAGRKTVMAVNG</sequence>
<evidence type="ECO:0000256" key="5">
    <source>
        <dbReference type="PROSITE-ProRule" id="PRU10141"/>
    </source>
</evidence>
<dbReference type="Gene3D" id="3.30.200.20">
    <property type="entry name" value="Phosphorylase Kinase, domain 1"/>
    <property type="match status" value="1"/>
</dbReference>
<dbReference type="Pfam" id="PF00069">
    <property type="entry name" value="Pkinase"/>
    <property type="match status" value="1"/>
</dbReference>
<keyword evidence="8" id="KW-0723">Serine/threonine-protein kinase</keyword>
<accession>A0A7T7KUV9</accession>
<evidence type="ECO:0000259" key="7">
    <source>
        <dbReference type="PROSITE" id="PS50011"/>
    </source>
</evidence>
<evidence type="ECO:0000313" key="8">
    <source>
        <dbReference type="EMBL" id="QQM38629.1"/>
    </source>
</evidence>
<dbReference type="PANTHER" id="PTHR43289">
    <property type="entry name" value="MITOGEN-ACTIVATED PROTEIN KINASE KINASE KINASE 20-RELATED"/>
    <property type="match status" value="1"/>
</dbReference>
<dbReference type="KEGG" id="slf:JEQ17_03530"/>
<dbReference type="SUPFAM" id="SSF50998">
    <property type="entry name" value="Quinoprotein alcohol dehydrogenase-like"/>
    <property type="match status" value="1"/>
</dbReference>
<name>A0A7T7KUV9_9ACTN</name>
<dbReference type="InterPro" id="IPR008271">
    <property type="entry name" value="Ser/Thr_kinase_AS"/>
</dbReference>
<dbReference type="AlphaFoldDB" id="A0A7T7KUV9"/>
<dbReference type="Gene3D" id="2.130.10.10">
    <property type="entry name" value="YVTN repeat-like/Quinoprotein amine dehydrogenase"/>
    <property type="match status" value="1"/>
</dbReference>
<evidence type="ECO:0000256" key="3">
    <source>
        <dbReference type="ARBA" id="ARBA00022777"/>
    </source>
</evidence>
<gene>
    <name evidence="8" type="ORF">JEQ17_03530</name>
</gene>
<dbReference type="PROSITE" id="PS00107">
    <property type="entry name" value="PROTEIN_KINASE_ATP"/>
    <property type="match status" value="1"/>
</dbReference>
<feature type="region of interest" description="Disordered" evidence="6">
    <location>
        <begin position="287"/>
        <end position="321"/>
    </location>
</feature>
<dbReference type="InterPro" id="IPR015943">
    <property type="entry name" value="WD40/YVTN_repeat-like_dom_sf"/>
</dbReference>
<dbReference type="InterPro" id="IPR011009">
    <property type="entry name" value="Kinase-like_dom_sf"/>
</dbReference>
<dbReference type="Pfam" id="PF13360">
    <property type="entry name" value="PQQ_2"/>
    <property type="match status" value="1"/>
</dbReference>
<keyword evidence="3 8" id="KW-0418">Kinase</keyword>
<dbReference type="SUPFAM" id="SSF56112">
    <property type="entry name" value="Protein kinase-like (PK-like)"/>
    <property type="match status" value="1"/>
</dbReference>
<reference evidence="8 9" key="1">
    <citation type="submission" date="2020-12" db="EMBL/GenBank/DDBJ databases">
        <title>A novel species.</title>
        <authorList>
            <person name="Li K."/>
        </authorList>
    </citation>
    <scope>NUCLEOTIDE SEQUENCE [LARGE SCALE GENOMIC DNA]</scope>
    <source>
        <strain evidence="8 9">ZYC-3</strain>
    </source>
</reference>
<evidence type="ECO:0000256" key="2">
    <source>
        <dbReference type="ARBA" id="ARBA00022741"/>
    </source>
</evidence>
<keyword evidence="4 5" id="KW-0067">ATP-binding</keyword>
<dbReference type="InterPro" id="IPR000719">
    <property type="entry name" value="Prot_kinase_dom"/>
</dbReference>
<dbReference type="PANTHER" id="PTHR43289:SF34">
    <property type="entry name" value="SERINE_THREONINE-PROTEIN KINASE YBDM-RELATED"/>
    <property type="match status" value="1"/>
</dbReference>
<proteinExistence type="predicted"/>
<dbReference type="EMBL" id="CP066831">
    <property type="protein sequence ID" value="QQM38629.1"/>
    <property type="molecule type" value="Genomic_DNA"/>
</dbReference>
<dbReference type="InterPro" id="IPR002372">
    <property type="entry name" value="PQQ_rpt_dom"/>
</dbReference>
<dbReference type="SMART" id="SM00220">
    <property type="entry name" value="S_TKc"/>
    <property type="match status" value="1"/>
</dbReference>
<keyword evidence="2 5" id="KW-0547">Nucleotide-binding</keyword>
<dbReference type="Gene3D" id="1.10.510.10">
    <property type="entry name" value="Transferase(Phosphotransferase) domain 1"/>
    <property type="match status" value="1"/>
</dbReference>
<feature type="domain" description="Protein kinase" evidence="7">
    <location>
        <begin position="16"/>
        <end position="268"/>
    </location>
</feature>
<dbReference type="GO" id="GO:0004674">
    <property type="term" value="F:protein serine/threonine kinase activity"/>
    <property type="evidence" value="ECO:0007669"/>
    <property type="project" value="UniProtKB-KW"/>
</dbReference>
<dbReference type="PROSITE" id="PS00108">
    <property type="entry name" value="PROTEIN_KINASE_ST"/>
    <property type="match status" value="1"/>
</dbReference>
<keyword evidence="9" id="KW-1185">Reference proteome</keyword>
<feature type="compositionally biased region" description="Pro residues" evidence="6">
    <location>
        <begin position="297"/>
        <end position="316"/>
    </location>
</feature>
<dbReference type="GO" id="GO:0005524">
    <property type="term" value="F:ATP binding"/>
    <property type="evidence" value="ECO:0007669"/>
    <property type="project" value="UniProtKB-UniRule"/>
</dbReference>
<dbReference type="Proteomes" id="UP000595636">
    <property type="component" value="Chromosome"/>
</dbReference>
<evidence type="ECO:0000313" key="9">
    <source>
        <dbReference type="Proteomes" id="UP000595636"/>
    </source>
</evidence>
<dbReference type="InterPro" id="IPR011047">
    <property type="entry name" value="Quinoprotein_ADH-like_sf"/>
</dbReference>
<dbReference type="InterPro" id="IPR017441">
    <property type="entry name" value="Protein_kinase_ATP_BS"/>
</dbReference>
<evidence type="ECO:0000256" key="1">
    <source>
        <dbReference type="ARBA" id="ARBA00022679"/>
    </source>
</evidence>
<feature type="binding site" evidence="5">
    <location>
        <position position="44"/>
    </location>
    <ligand>
        <name>ATP</name>
        <dbReference type="ChEBI" id="CHEBI:30616"/>
    </ligand>
</feature>